<dbReference type="PROSITE" id="PS51007">
    <property type="entry name" value="CYTC"/>
    <property type="match status" value="1"/>
</dbReference>
<keyword evidence="2 4" id="KW-0479">Metal-binding</keyword>
<dbReference type="PANTHER" id="PTHR35008:SF9">
    <property type="entry name" value="CYTOCHROME C DOMAIN-CONTAINING PROTEIN"/>
    <property type="match status" value="1"/>
</dbReference>
<feature type="signal peptide" evidence="6">
    <location>
        <begin position="1"/>
        <end position="24"/>
    </location>
</feature>
<dbReference type="GO" id="GO:0009055">
    <property type="term" value="F:electron transfer activity"/>
    <property type="evidence" value="ECO:0007669"/>
    <property type="project" value="InterPro"/>
</dbReference>
<feature type="region of interest" description="Disordered" evidence="5">
    <location>
        <begin position="300"/>
        <end position="326"/>
    </location>
</feature>
<keyword evidence="3 4" id="KW-0408">Iron</keyword>
<keyword evidence="1 4" id="KW-0349">Heme</keyword>
<dbReference type="Pfam" id="PF13442">
    <property type="entry name" value="Cytochrome_CBB3"/>
    <property type="match status" value="1"/>
</dbReference>
<evidence type="ECO:0000256" key="3">
    <source>
        <dbReference type="ARBA" id="ARBA00023004"/>
    </source>
</evidence>
<dbReference type="InterPro" id="IPR051459">
    <property type="entry name" value="Cytochrome_c-type_DH"/>
</dbReference>
<dbReference type="SUPFAM" id="SSF46626">
    <property type="entry name" value="Cytochrome c"/>
    <property type="match status" value="2"/>
</dbReference>
<evidence type="ECO:0000256" key="5">
    <source>
        <dbReference type="SAM" id="MobiDB-lite"/>
    </source>
</evidence>
<dbReference type="PANTHER" id="PTHR35008">
    <property type="entry name" value="BLL4482 PROTEIN-RELATED"/>
    <property type="match status" value="1"/>
</dbReference>
<keyword evidence="9" id="KW-1185">Reference proteome</keyword>
<dbReference type="InterPro" id="IPR036909">
    <property type="entry name" value="Cyt_c-like_dom_sf"/>
</dbReference>
<dbReference type="Proteomes" id="UP000323164">
    <property type="component" value="Unassembled WGS sequence"/>
</dbReference>
<gene>
    <name evidence="8" type="ORF">FW784_08235</name>
</gene>
<comment type="caution">
    <text evidence="8">The sequence shown here is derived from an EMBL/GenBank/DDBJ whole genome shotgun (WGS) entry which is preliminary data.</text>
</comment>
<protein>
    <submittedName>
        <fullName evidence="8">C-type cytochrome</fullName>
    </submittedName>
</protein>
<evidence type="ECO:0000256" key="4">
    <source>
        <dbReference type="PROSITE-ProRule" id="PRU00433"/>
    </source>
</evidence>
<dbReference type="EMBL" id="VTRV01000076">
    <property type="protein sequence ID" value="TZF89689.1"/>
    <property type="molecule type" value="Genomic_DNA"/>
</dbReference>
<keyword evidence="6" id="KW-0732">Signal</keyword>
<dbReference type="AlphaFoldDB" id="A0A5D8Z4L7"/>
<dbReference type="Gene3D" id="1.10.760.10">
    <property type="entry name" value="Cytochrome c-like domain"/>
    <property type="match status" value="2"/>
</dbReference>
<evidence type="ECO:0000256" key="2">
    <source>
        <dbReference type="ARBA" id="ARBA00022723"/>
    </source>
</evidence>
<proteinExistence type="predicted"/>
<dbReference type="OrthoDB" id="8215804at2"/>
<dbReference type="InterPro" id="IPR009056">
    <property type="entry name" value="Cyt_c-like_dom"/>
</dbReference>
<sequence>MRGVPRPRLALASAAVVTATLLVACNHDDQLAPRFHPGATKAVSTVATPAVAATGVGASATVFVPPGEANIPADAFGDLVRRGRDLFVDTGRIAPQYVGNGLTCSNCHLDAGRLANSAPLWGAWVRYPAYRAKTHSVSSYAERLQGCFVYSMNGKAPPLGSPELASLEAYSYWMAKGAPTGASLPGAGYPKSKKPPAPVDYARGERVFATNCALCHGADGAGQRAEGRYVFPPLWGPDSYNWGAGMHQLDNAAAFIRANMPFGRGGTLTEQDAWDVAAFVNAHERPQDPRFTGDVATTRKRFHDDPNSQYGTVVNGHLLGSTGARR</sequence>
<dbReference type="GO" id="GO:0046872">
    <property type="term" value="F:metal ion binding"/>
    <property type="evidence" value="ECO:0007669"/>
    <property type="project" value="UniProtKB-KW"/>
</dbReference>
<feature type="domain" description="Cytochrome c" evidence="7">
    <location>
        <begin position="199"/>
        <end position="284"/>
    </location>
</feature>
<name>A0A5D8Z4L7_9GAMM</name>
<organism evidence="8 9">
    <name type="scientific">Cognatilysobacter lacus</name>
    <dbReference type="NCBI Taxonomy" id="1643323"/>
    <lineage>
        <taxon>Bacteria</taxon>
        <taxon>Pseudomonadati</taxon>
        <taxon>Pseudomonadota</taxon>
        <taxon>Gammaproteobacteria</taxon>
        <taxon>Lysobacterales</taxon>
        <taxon>Lysobacteraceae</taxon>
        <taxon>Cognatilysobacter</taxon>
    </lineage>
</organism>
<evidence type="ECO:0000313" key="9">
    <source>
        <dbReference type="Proteomes" id="UP000323164"/>
    </source>
</evidence>
<dbReference type="GO" id="GO:0020037">
    <property type="term" value="F:heme binding"/>
    <property type="evidence" value="ECO:0007669"/>
    <property type="project" value="InterPro"/>
</dbReference>
<evidence type="ECO:0000259" key="7">
    <source>
        <dbReference type="PROSITE" id="PS51007"/>
    </source>
</evidence>
<feature type="chain" id="PRO_5022934115" evidence="6">
    <location>
        <begin position="25"/>
        <end position="326"/>
    </location>
</feature>
<reference evidence="8 9" key="1">
    <citation type="submission" date="2019-08" db="EMBL/GenBank/DDBJ databases">
        <title>Draft genome sequence of Lysobacter sp. UKS-15.</title>
        <authorList>
            <person name="Im W.-T."/>
        </authorList>
    </citation>
    <scope>NUCLEOTIDE SEQUENCE [LARGE SCALE GENOMIC DNA]</scope>
    <source>
        <strain evidence="8 9">UKS-15</strain>
    </source>
</reference>
<dbReference type="RefSeq" id="WP_149352868.1">
    <property type="nucleotide sequence ID" value="NZ_VTRV01000076.1"/>
</dbReference>
<evidence type="ECO:0000256" key="6">
    <source>
        <dbReference type="SAM" id="SignalP"/>
    </source>
</evidence>
<accession>A0A5D8Z4L7</accession>
<dbReference type="PROSITE" id="PS51257">
    <property type="entry name" value="PROKAR_LIPOPROTEIN"/>
    <property type="match status" value="1"/>
</dbReference>
<evidence type="ECO:0000313" key="8">
    <source>
        <dbReference type="EMBL" id="TZF89689.1"/>
    </source>
</evidence>
<evidence type="ECO:0000256" key="1">
    <source>
        <dbReference type="ARBA" id="ARBA00022617"/>
    </source>
</evidence>
<dbReference type="Pfam" id="PF21342">
    <property type="entry name" value="SoxA-TsdA_cyt-c"/>
    <property type="match status" value="1"/>
</dbReference>